<dbReference type="Gene3D" id="1.20.1280.140">
    <property type="match status" value="1"/>
</dbReference>
<name>A0A395GJZ5_9EURO</name>
<dbReference type="GeneID" id="37225404"/>
<dbReference type="VEuPathDB" id="FungiDB:BO80DRAFT_429721"/>
<organism evidence="2 3">
    <name type="scientific">Aspergillus ibericus CBS 121593</name>
    <dbReference type="NCBI Taxonomy" id="1448316"/>
    <lineage>
        <taxon>Eukaryota</taxon>
        <taxon>Fungi</taxon>
        <taxon>Dikarya</taxon>
        <taxon>Ascomycota</taxon>
        <taxon>Pezizomycotina</taxon>
        <taxon>Eurotiomycetes</taxon>
        <taxon>Eurotiomycetidae</taxon>
        <taxon>Eurotiales</taxon>
        <taxon>Aspergillaceae</taxon>
        <taxon>Aspergillus</taxon>
        <taxon>Aspergillus subgen. Circumdati</taxon>
    </lineage>
</organism>
<proteinExistence type="predicted"/>
<evidence type="ECO:0000313" key="2">
    <source>
        <dbReference type="EMBL" id="RAK95622.1"/>
    </source>
</evidence>
<dbReference type="PANTHER" id="PTHR38123:SF6">
    <property type="entry name" value="CELL WALL SERINE-THREONINE-RICH GALACTOMANNOPROTEIN MP1 (AFU_ORTHOLOGUE AFUA_4G03240)"/>
    <property type="match status" value="1"/>
</dbReference>
<evidence type="ECO:0000313" key="3">
    <source>
        <dbReference type="Proteomes" id="UP000249402"/>
    </source>
</evidence>
<evidence type="ECO:0000256" key="1">
    <source>
        <dbReference type="SAM" id="SignalP"/>
    </source>
</evidence>
<dbReference type="GO" id="GO:0005576">
    <property type="term" value="C:extracellular region"/>
    <property type="evidence" value="ECO:0007669"/>
    <property type="project" value="TreeGrafter"/>
</dbReference>
<keyword evidence="3" id="KW-1185">Reference proteome</keyword>
<dbReference type="AlphaFoldDB" id="A0A395GJZ5"/>
<dbReference type="OrthoDB" id="2422134at2759"/>
<sequence>MRLNIASYGLTLGTIASALATPGPTIRSVKITSRDPSTFTTGLAAISAQIDTLDSSIIAYPGGDISNITAGAAGLINTLLAETKAIQSYFLNTTEATAVIPPLEKLTVQFTTAVNDYISIHDLIAVADEGWYIYSQLQEEHTAALTYSGSVVARIPAGDLKDLADALATNITDTLETGVVAYKDIAVRPTSYARA</sequence>
<protein>
    <recommendedName>
        <fullName evidence="4">Hydrophobic surface binding protein A</fullName>
    </recommendedName>
</protein>
<dbReference type="InterPro" id="IPR021054">
    <property type="entry name" value="Cell_wall_mannoprotein_1"/>
</dbReference>
<keyword evidence="1" id="KW-0732">Signal</keyword>
<gene>
    <name evidence="2" type="ORF">BO80DRAFT_429721</name>
</gene>
<reference evidence="2 3" key="1">
    <citation type="submission" date="2018-02" db="EMBL/GenBank/DDBJ databases">
        <title>The genomes of Aspergillus section Nigri reveals drivers in fungal speciation.</title>
        <authorList>
            <consortium name="DOE Joint Genome Institute"/>
            <person name="Vesth T.C."/>
            <person name="Nybo J."/>
            <person name="Theobald S."/>
            <person name="Brandl J."/>
            <person name="Frisvad J.C."/>
            <person name="Nielsen K.F."/>
            <person name="Lyhne E.K."/>
            <person name="Kogle M.E."/>
            <person name="Kuo A."/>
            <person name="Riley R."/>
            <person name="Clum A."/>
            <person name="Nolan M."/>
            <person name="Lipzen A."/>
            <person name="Salamov A."/>
            <person name="Henrissat B."/>
            <person name="Wiebenga A."/>
            <person name="De vries R.P."/>
            <person name="Grigoriev I.V."/>
            <person name="Mortensen U.H."/>
            <person name="Andersen M.R."/>
            <person name="Baker S.E."/>
        </authorList>
    </citation>
    <scope>NUCLEOTIDE SEQUENCE [LARGE SCALE GENOMIC DNA]</scope>
    <source>
        <strain evidence="2 3">CBS 121593</strain>
    </source>
</reference>
<dbReference type="RefSeq" id="XP_025569950.1">
    <property type="nucleotide sequence ID" value="XM_025720539.1"/>
</dbReference>
<feature type="signal peptide" evidence="1">
    <location>
        <begin position="1"/>
        <end position="20"/>
    </location>
</feature>
<dbReference type="EMBL" id="KZ824488">
    <property type="protein sequence ID" value="RAK95622.1"/>
    <property type="molecule type" value="Genomic_DNA"/>
</dbReference>
<dbReference type="Pfam" id="PF12296">
    <property type="entry name" value="HsbA"/>
    <property type="match status" value="1"/>
</dbReference>
<dbReference type="STRING" id="1448316.A0A395GJZ5"/>
<evidence type="ECO:0008006" key="4">
    <source>
        <dbReference type="Google" id="ProtNLM"/>
    </source>
</evidence>
<dbReference type="Proteomes" id="UP000249402">
    <property type="component" value="Unassembled WGS sequence"/>
</dbReference>
<dbReference type="PANTHER" id="PTHR38123">
    <property type="entry name" value="CELL WALL SERINE-THREONINE-RICH GALACTOMANNOPROTEIN MP1 (AFU_ORTHOLOGUE AFUA_4G03240)"/>
    <property type="match status" value="1"/>
</dbReference>
<feature type="chain" id="PRO_5017274881" description="Hydrophobic surface binding protein A" evidence="1">
    <location>
        <begin position="21"/>
        <end position="195"/>
    </location>
</feature>
<accession>A0A395GJZ5</accession>